<evidence type="ECO:0000256" key="1">
    <source>
        <dbReference type="ARBA" id="ARBA00004429"/>
    </source>
</evidence>
<organism evidence="10">
    <name type="scientific">Candidatus Kentrum sp. FW</name>
    <dbReference type="NCBI Taxonomy" id="2126338"/>
    <lineage>
        <taxon>Bacteria</taxon>
        <taxon>Pseudomonadati</taxon>
        <taxon>Pseudomonadota</taxon>
        <taxon>Gammaproteobacteria</taxon>
        <taxon>Candidatus Kentrum</taxon>
    </lineage>
</organism>
<dbReference type="PANTHER" id="PTHR30012:SF0">
    <property type="entry name" value="TYPE II SECRETION SYSTEM PROTEIN F-RELATED"/>
    <property type="match status" value="1"/>
</dbReference>
<evidence type="ECO:0000256" key="5">
    <source>
        <dbReference type="ARBA" id="ARBA00022692"/>
    </source>
</evidence>
<comment type="similarity">
    <text evidence="2">Belongs to the GSP F family.</text>
</comment>
<evidence type="ECO:0000256" key="4">
    <source>
        <dbReference type="ARBA" id="ARBA00022519"/>
    </source>
</evidence>
<evidence type="ECO:0000256" key="8">
    <source>
        <dbReference type="SAM" id="Phobius"/>
    </source>
</evidence>
<keyword evidence="6 8" id="KW-1133">Transmembrane helix</keyword>
<dbReference type="InterPro" id="IPR003004">
    <property type="entry name" value="GspF/PilC"/>
</dbReference>
<dbReference type="NCBIfam" id="TIGR02120">
    <property type="entry name" value="GspF"/>
    <property type="match status" value="1"/>
</dbReference>
<keyword evidence="3" id="KW-1003">Cell membrane</keyword>
<evidence type="ECO:0000256" key="7">
    <source>
        <dbReference type="ARBA" id="ARBA00023136"/>
    </source>
</evidence>
<keyword evidence="5 8" id="KW-0812">Transmembrane</keyword>
<dbReference type="Pfam" id="PF00482">
    <property type="entry name" value="T2SSF"/>
    <property type="match status" value="2"/>
</dbReference>
<dbReference type="GO" id="GO:0005886">
    <property type="term" value="C:plasma membrane"/>
    <property type="evidence" value="ECO:0007669"/>
    <property type="project" value="UniProtKB-SubCell"/>
</dbReference>
<feature type="transmembrane region" description="Helical" evidence="8">
    <location>
        <begin position="170"/>
        <end position="193"/>
    </location>
</feature>
<dbReference type="EMBL" id="CAADFE010000019">
    <property type="protein sequence ID" value="VFJ69660.1"/>
    <property type="molecule type" value="Genomic_DNA"/>
</dbReference>
<protein>
    <submittedName>
        <fullName evidence="10">General secretion pathway protein F</fullName>
    </submittedName>
</protein>
<gene>
    <name evidence="10" type="ORF">BECKFW1821C_GA0114237_101939</name>
</gene>
<dbReference type="InterPro" id="IPR042094">
    <property type="entry name" value="T2SS_GspF_sf"/>
</dbReference>
<evidence type="ECO:0000256" key="6">
    <source>
        <dbReference type="ARBA" id="ARBA00022989"/>
    </source>
</evidence>
<evidence type="ECO:0000256" key="2">
    <source>
        <dbReference type="ARBA" id="ARBA00005745"/>
    </source>
</evidence>
<dbReference type="GO" id="GO:0015627">
    <property type="term" value="C:type II protein secretion system complex"/>
    <property type="evidence" value="ECO:0007669"/>
    <property type="project" value="InterPro"/>
</dbReference>
<keyword evidence="7 8" id="KW-0472">Membrane</keyword>
<dbReference type="InterPro" id="IPR018076">
    <property type="entry name" value="T2SS_GspF_dom"/>
</dbReference>
<dbReference type="Gene3D" id="1.20.81.30">
    <property type="entry name" value="Type II secretion system (T2SS), domain F"/>
    <property type="match status" value="2"/>
</dbReference>
<reference evidence="10" key="1">
    <citation type="submission" date="2019-02" db="EMBL/GenBank/DDBJ databases">
        <authorList>
            <person name="Gruber-Vodicka R. H."/>
            <person name="Seah K. B. B."/>
        </authorList>
    </citation>
    <scope>NUCLEOTIDE SEQUENCE</scope>
    <source>
        <strain evidence="10">BECK_BZ131</strain>
    </source>
</reference>
<keyword evidence="4" id="KW-0997">Cell inner membrane</keyword>
<dbReference type="FunFam" id="1.20.81.30:FF:000001">
    <property type="entry name" value="Type II secretion system protein F"/>
    <property type="match status" value="2"/>
</dbReference>
<dbReference type="AlphaFoldDB" id="A0A450TP35"/>
<dbReference type="PRINTS" id="PR00812">
    <property type="entry name" value="BCTERIALGSPF"/>
</dbReference>
<feature type="transmembrane region" description="Helical" evidence="8">
    <location>
        <begin position="223"/>
        <end position="243"/>
    </location>
</feature>
<sequence>MAAFEYLAMDTNGRDRKGVLQGDTPRQVRQKLREQGLSPVRIVEVKGEARGANKGKLQLRRRINNTELAVLTRQMATLLRAGLPLEEALHTVAKQSDTVAMKNIVMAVRSAVLEGHSLANALGDFPQVFPNYYIATIGAGEQSGHLDIPLDRLADYTEERQQLQQKFQLALLYPLIVTLVAILVVAGLLTYVVPQVVQVFEDIGQNLPTITRILIAFSDFLRAHGLVLLLAVLSLFLLLRVLLRYETPRRALDGLWLHIPLSARLVRGKETARFARTLGILVESGVPVVEGIHIAARVMSNRPMRDAMLEAGRRVREGVGLYMALEKCGYFPPIALHLIASGESSGNLEEMLERAAQNQERELQTILSAILGIFEPLLILVMGGVVLVIVIAVLLPIFDLNQLVG</sequence>
<evidence type="ECO:0000313" key="10">
    <source>
        <dbReference type="EMBL" id="VFJ69660.1"/>
    </source>
</evidence>
<accession>A0A450TP35</accession>
<evidence type="ECO:0000256" key="3">
    <source>
        <dbReference type="ARBA" id="ARBA00022475"/>
    </source>
</evidence>
<dbReference type="GO" id="GO:0015628">
    <property type="term" value="P:protein secretion by the type II secretion system"/>
    <property type="evidence" value="ECO:0007669"/>
    <property type="project" value="InterPro"/>
</dbReference>
<comment type="subcellular location">
    <subcellularLocation>
        <location evidence="1">Cell inner membrane</location>
        <topology evidence="1">Multi-pass membrane protein</topology>
    </subcellularLocation>
</comment>
<evidence type="ECO:0000259" key="9">
    <source>
        <dbReference type="Pfam" id="PF00482"/>
    </source>
</evidence>
<feature type="transmembrane region" description="Helical" evidence="8">
    <location>
        <begin position="377"/>
        <end position="398"/>
    </location>
</feature>
<name>A0A450TP35_9GAMM</name>
<feature type="domain" description="Type II secretion system protein GspF" evidence="9">
    <location>
        <begin position="72"/>
        <end position="194"/>
    </location>
</feature>
<dbReference type="InterPro" id="IPR011850">
    <property type="entry name" value="T2SS_GspF"/>
</dbReference>
<proteinExistence type="inferred from homology"/>
<dbReference type="PANTHER" id="PTHR30012">
    <property type="entry name" value="GENERAL SECRETION PATHWAY PROTEIN"/>
    <property type="match status" value="1"/>
</dbReference>
<feature type="domain" description="Type II secretion system protein GspF" evidence="9">
    <location>
        <begin position="274"/>
        <end position="396"/>
    </location>
</feature>